<feature type="region of interest" description="Disordered" evidence="2">
    <location>
        <begin position="187"/>
        <end position="219"/>
    </location>
</feature>
<gene>
    <name evidence="3" type="ORF">PROFUN_07127</name>
</gene>
<evidence type="ECO:0000256" key="1">
    <source>
        <dbReference type="SAM" id="Coils"/>
    </source>
</evidence>
<evidence type="ECO:0000313" key="4">
    <source>
        <dbReference type="Proteomes" id="UP000241769"/>
    </source>
</evidence>
<organism evidence="3 4">
    <name type="scientific">Planoprotostelium fungivorum</name>
    <dbReference type="NCBI Taxonomy" id="1890364"/>
    <lineage>
        <taxon>Eukaryota</taxon>
        <taxon>Amoebozoa</taxon>
        <taxon>Evosea</taxon>
        <taxon>Variosea</taxon>
        <taxon>Cavosteliida</taxon>
        <taxon>Cavosteliaceae</taxon>
        <taxon>Planoprotostelium</taxon>
    </lineage>
</organism>
<dbReference type="AlphaFoldDB" id="A0A2P6NMJ2"/>
<keyword evidence="4" id="KW-1185">Reference proteome</keyword>
<dbReference type="EMBL" id="MDYQ01000049">
    <property type="protein sequence ID" value="PRP85180.1"/>
    <property type="molecule type" value="Genomic_DNA"/>
</dbReference>
<accession>A0A2P6NMJ2</accession>
<feature type="region of interest" description="Disordered" evidence="2">
    <location>
        <begin position="533"/>
        <end position="554"/>
    </location>
</feature>
<evidence type="ECO:0000256" key="2">
    <source>
        <dbReference type="SAM" id="MobiDB-lite"/>
    </source>
</evidence>
<reference evidence="3 4" key="1">
    <citation type="journal article" date="2018" name="Genome Biol. Evol.">
        <title>Multiple Roots of Fruiting Body Formation in Amoebozoa.</title>
        <authorList>
            <person name="Hillmann F."/>
            <person name="Forbes G."/>
            <person name="Novohradska S."/>
            <person name="Ferling I."/>
            <person name="Riege K."/>
            <person name="Groth M."/>
            <person name="Westermann M."/>
            <person name="Marz M."/>
            <person name="Spaller T."/>
            <person name="Winckler T."/>
            <person name="Schaap P."/>
            <person name="Glockner G."/>
        </authorList>
    </citation>
    <scope>NUCLEOTIDE SEQUENCE [LARGE SCALE GENOMIC DNA]</scope>
    <source>
        <strain evidence="3 4">Jena</strain>
    </source>
</reference>
<feature type="region of interest" description="Disordered" evidence="2">
    <location>
        <begin position="300"/>
        <end position="323"/>
    </location>
</feature>
<dbReference type="Proteomes" id="UP000241769">
    <property type="component" value="Unassembled WGS sequence"/>
</dbReference>
<comment type="caution">
    <text evidence="3">The sequence shown here is derived from an EMBL/GenBank/DDBJ whole genome shotgun (WGS) entry which is preliminary data.</text>
</comment>
<name>A0A2P6NMJ2_9EUKA</name>
<evidence type="ECO:0008006" key="5">
    <source>
        <dbReference type="Google" id="ProtNLM"/>
    </source>
</evidence>
<keyword evidence="1" id="KW-0175">Coiled coil</keyword>
<feature type="coiled-coil region" evidence="1">
    <location>
        <begin position="932"/>
        <end position="966"/>
    </location>
</feature>
<feature type="coiled-coil region" evidence="1">
    <location>
        <begin position="48"/>
        <end position="82"/>
    </location>
</feature>
<proteinExistence type="predicted"/>
<sequence>MPSPLLRRVNYVTRESHNNEMEDVLTSYGLRGSEKLKNKEGHKDTSLRNLEDEEIKQLRNERTSLKQQIERLQQRLLFTEEERFRSIDSSTSSPHSIETLLHDLSQTSLINEAKAKRGLFILQRANEYVSHHKSQETHSRHDDVMEENDRLTMEVWELREKLARSTKVLEESVAERQQLKTSLSEMRNHMTQREREEKVKEEGRREAREIEERNRRGEEEKKHLDMQLYQSQLKKLDLQLRSYGGKMRQMMEVVEGLQSTISQSEDEVHRLTAECTRFEGKLREREEEVERLRDTLRREGEKREKNQLEEEKRDLQLSLSRMKEETNDRSREWSRHLAEKDETIQFHLRRQEEETIRWQLKLELMQSEKMSLEEREREWRDLFHRSREERDEIEQEMEEEKKKHEEDLLIVRKREEEKEEKWREEKERSEERERTLRDELYRLKEEERKKEREREEVVRQLEREKNEWTVSQQDIVSRFEFRLEQLEREKRELEEKMIERVRQSEKERGDKDELRDFIQRWEEISRNLLERREEVERRERQEREEEEKKERQERGEMKKIYEENLSHLRQVVDGLRRELCTAEEMMREERDRCKDATSQREEMSGELEAVKRICNETREELERTIREKEVITVERNELRRNFDEILEKLHASEEKRMDILRLEDLETEEKRNLTEKYEVLQAEYNSLSHRHQQMEEEAGKSSEKFHEEKKRLEEMVRDSEKEMEIICCRHRRQEEEAQVRTKQMRGEIQSLLDQCREGEEEVERLRREEEKREKMREQMDREITEIREKFQAELQERDERYRTEMDETREEKEMQLSELRETCDLLTLERNDLSFQLESANANARSDHHERLSADCDRHIELIQRQHDIDIMSLKASQAETTLGHNRDMCRLQDEKREWEQKCLSLEEKWKNGEELSVVETPSPSASDEEKIKTLEARLVKERKSKVQLEAAMNKLQMEMIEFKGRMVGLLSLIEQRETKDKRNL</sequence>
<protein>
    <recommendedName>
        <fullName evidence="5">Trichohyalin-like</fullName>
    </recommendedName>
</protein>
<dbReference type="InParanoid" id="A0A2P6NMJ2"/>
<evidence type="ECO:0000313" key="3">
    <source>
        <dbReference type="EMBL" id="PRP85180.1"/>
    </source>
</evidence>